<organism evidence="1 2">
    <name type="scientific">Collybiopsis luxurians FD-317 M1</name>
    <dbReference type="NCBI Taxonomy" id="944289"/>
    <lineage>
        <taxon>Eukaryota</taxon>
        <taxon>Fungi</taxon>
        <taxon>Dikarya</taxon>
        <taxon>Basidiomycota</taxon>
        <taxon>Agaricomycotina</taxon>
        <taxon>Agaricomycetes</taxon>
        <taxon>Agaricomycetidae</taxon>
        <taxon>Agaricales</taxon>
        <taxon>Marasmiineae</taxon>
        <taxon>Omphalotaceae</taxon>
        <taxon>Collybiopsis</taxon>
        <taxon>Collybiopsis luxurians</taxon>
    </lineage>
</organism>
<dbReference type="AlphaFoldDB" id="A0A0D0CIS6"/>
<dbReference type="EMBL" id="KN834811">
    <property type="protein sequence ID" value="KIK54888.1"/>
    <property type="molecule type" value="Genomic_DNA"/>
</dbReference>
<evidence type="ECO:0000313" key="2">
    <source>
        <dbReference type="Proteomes" id="UP000053593"/>
    </source>
</evidence>
<dbReference type="HOGENOM" id="CLU_1190032_0_0_1"/>
<evidence type="ECO:0000313" key="1">
    <source>
        <dbReference type="EMBL" id="KIK54888.1"/>
    </source>
</evidence>
<gene>
    <name evidence="1" type="ORF">GYMLUDRAFT_249082</name>
</gene>
<proteinExistence type="predicted"/>
<accession>A0A0D0CIS6</accession>
<keyword evidence="2" id="KW-1185">Reference proteome</keyword>
<reference evidence="1 2" key="1">
    <citation type="submission" date="2014-04" db="EMBL/GenBank/DDBJ databases">
        <title>Evolutionary Origins and Diversification of the Mycorrhizal Mutualists.</title>
        <authorList>
            <consortium name="DOE Joint Genome Institute"/>
            <consortium name="Mycorrhizal Genomics Consortium"/>
            <person name="Kohler A."/>
            <person name="Kuo A."/>
            <person name="Nagy L.G."/>
            <person name="Floudas D."/>
            <person name="Copeland A."/>
            <person name="Barry K.W."/>
            <person name="Cichocki N."/>
            <person name="Veneault-Fourrey C."/>
            <person name="LaButti K."/>
            <person name="Lindquist E.A."/>
            <person name="Lipzen A."/>
            <person name="Lundell T."/>
            <person name="Morin E."/>
            <person name="Murat C."/>
            <person name="Riley R."/>
            <person name="Ohm R."/>
            <person name="Sun H."/>
            <person name="Tunlid A."/>
            <person name="Henrissat B."/>
            <person name="Grigoriev I.V."/>
            <person name="Hibbett D.S."/>
            <person name="Martin F."/>
        </authorList>
    </citation>
    <scope>NUCLEOTIDE SEQUENCE [LARGE SCALE GENOMIC DNA]</scope>
    <source>
        <strain evidence="1 2">FD-317 M1</strain>
    </source>
</reference>
<name>A0A0D0CIS6_9AGAR</name>
<dbReference type="Proteomes" id="UP000053593">
    <property type="component" value="Unassembled WGS sequence"/>
</dbReference>
<dbReference type="OrthoDB" id="2906425at2759"/>
<protein>
    <submittedName>
        <fullName evidence="1">Uncharacterized protein</fullName>
    </submittedName>
</protein>
<sequence>MTLRHQTAMIMFVRTAFGILQNLNCICHVNATNLSILYPPSLEELVQLQLELTKRLEGAKEATEKVAASHNLQALQNVVSEVMQKWMKDMYLLDQGVLPQSLFLCRRFKLICCPEDGTDIIAHVNGSRALQDEDTSKFEILRRIESEYATVQYSRKNTAILVPEPLHMDLNFENNVGALYTLQRRNSATQGFFIPRVINMDLRGEVRYLKTWTGVLQGGPIPWNTRIPAGVGI</sequence>